<comment type="caution">
    <text evidence="3">The sequence shown here is derived from an EMBL/GenBank/DDBJ whole genome shotgun (WGS) entry which is preliminary data.</text>
</comment>
<dbReference type="SUPFAM" id="SSF54637">
    <property type="entry name" value="Thioesterase/thiol ester dehydrase-isomerase"/>
    <property type="match status" value="1"/>
</dbReference>
<dbReference type="EMBL" id="NRRV01000003">
    <property type="protein sequence ID" value="MBK1629491.1"/>
    <property type="molecule type" value="Genomic_DNA"/>
</dbReference>
<organism evidence="3 4">
    <name type="scientific">Thiohalocapsa halophila</name>
    <dbReference type="NCBI Taxonomy" id="69359"/>
    <lineage>
        <taxon>Bacteria</taxon>
        <taxon>Pseudomonadati</taxon>
        <taxon>Pseudomonadota</taxon>
        <taxon>Gammaproteobacteria</taxon>
        <taxon>Chromatiales</taxon>
        <taxon>Chromatiaceae</taxon>
        <taxon>Thiohalocapsa</taxon>
    </lineage>
</organism>
<keyword evidence="2" id="KW-0378">Hydrolase</keyword>
<comment type="similarity">
    <text evidence="1">Belongs to the 4-hydroxybenzoyl-CoA thioesterase family.</text>
</comment>
<dbReference type="PANTHER" id="PTHR31793">
    <property type="entry name" value="4-HYDROXYBENZOYL-COA THIOESTERASE FAMILY MEMBER"/>
    <property type="match status" value="1"/>
</dbReference>
<dbReference type="InterPro" id="IPR050563">
    <property type="entry name" value="4-hydroxybenzoyl-CoA_TE"/>
</dbReference>
<dbReference type="InterPro" id="IPR008272">
    <property type="entry name" value="HB-CoA_thioesterase_AS"/>
</dbReference>
<accession>A0ABS1CC61</accession>
<evidence type="ECO:0000313" key="3">
    <source>
        <dbReference type="EMBL" id="MBK1629491.1"/>
    </source>
</evidence>
<dbReference type="Pfam" id="PF13279">
    <property type="entry name" value="4HBT_2"/>
    <property type="match status" value="1"/>
</dbReference>
<dbReference type="Gene3D" id="3.10.129.10">
    <property type="entry name" value="Hotdog Thioesterase"/>
    <property type="match status" value="1"/>
</dbReference>
<name>A0ABS1CC61_9GAMM</name>
<keyword evidence="4" id="KW-1185">Reference proteome</keyword>
<gene>
    <name evidence="3" type="primary">ybgC</name>
    <name evidence="3" type="ORF">CKO31_01810</name>
</gene>
<dbReference type="PROSITE" id="PS01328">
    <property type="entry name" value="4HBCOA_THIOESTERASE"/>
    <property type="match status" value="1"/>
</dbReference>
<dbReference type="InterPro" id="IPR014166">
    <property type="entry name" value="Tol-Pal_acyl-CoA_thioesterase"/>
</dbReference>
<dbReference type="InterPro" id="IPR006684">
    <property type="entry name" value="YbgC/YbaW"/>
</dbReference>
<reference evidence="3 4" key="1">
    <citation type="journal article" date="2020" name="Microorganisms">
        <title>Osmotic Adaptation and Compatible Solute Biosynthesis of Phototrophic Bacteria as Revealed from Genome Analyses.</title>
        <authorList>
            <person name="Imhoff J.F."/>
            <person name="Rahn T."/>
            <person name="Kunzel S."/>
            <person name="Keller A."/>
            <person name="Neulinger S.C."/>
        </authorList>
    </citation>
    <scope>NUCLEOTIDE SEQUENCE [LARGE SCALE GENOMIC DNA]</scope>
    <source>
        <strain evidence="3 4">DSM 6210</strain>
    </source>
</reference>
<proteinExistence type="inferred from homology"/>
<dbReference type="CDD" id="cd00586">
    <property type="entry name" value="4HBT"/>
    <property type="match status" value="1"/>
</dbReference>
<dbReference type="InterPro" id="IPR029069">
    <property type="entry name" value="HotDog_dom_sf"/>
</dbReference>
<dbReference type="PANTHER" id="PTHR31793:SF37">
    <property type="entry name" value="ACYL-COA THIOESTER HYDROLASE YBGC"/>
    <property type="match status" value="1"/>
</dbReference>
<dbReference type="NCBIfam" id="TIGR02799">
    <property type="entry name" value="thio_ybgC"/>
    <property type="match status" value="1"/>
</dbReference>
<evidence type="ECO:0000256" key="2">
    <source>
        <dbReference type="ARBA" id="ARBA00022801"/>
    </source>
</evidence>
<evidence type="ECO:0000256" key="1">
    <source>
        <dbReference type="ARBA" id="ARBA00005953"/>
    </source>
</evidence>
<dbReference type="NCBIfam" id="TIGR00051">
    <property type="entry name" value="YbgC/FadM family acyl-CoA thioesterase"/>
    <property type="match status" value="1"/>
</dbReference>
<dbReference type="RefSeq" id="WP_200233522.1">
    <property type="nucleotide sequence ID" value="NZ_NRRV01000003.1"/>
</dbReference>
<dbReference type="Proteomes" id="UP000748752">
    <property type="component" value="Unassembled WGS sequence"/>
</dbReference>
<protein>
    <submittedName>
        <fullName evidence="3">Tol-pal system-associated acyl-CoA thioesterase</fullName>
    </submittedName>
</protein>
<dbReference type="PIRSF" id="PIRSF003230">
    <property type="entry name" value="YbgC"/>
    <property type="match status" value="1"/>
</dbReference>
<sequence length="148" mass="16718">MAPDPGLLPQGRLGVRVYYEDTDAGGVVYHARYLHFMERARTEWLRALGFEQDRLRDESGVLFAVRRMDIGFLYPARFNDRLLVETAVTGRGRASLDFAQAVLREDDNHPCCRAAVNIACLDAERLRPARIPEDIMTAILSESTAHGR</sequence>
<evidence type="ECO:0000313" key="4">
    <source>
        <dbReference type="Proteomes" id="UP000748752"/>
    </source>
</evidence>